<keyword evidence="5" id="KW-0479">Metal-binding</keyword>
<dbReference type="PANTHER" id="PTHR45797:SF1">
    <property type="entry name" value="HELICASE ARIP4"/>
    <property type="match status" value="1"/>
</dbReference>
<feature type="compositionally biased region" description="Polar residues" evidence="17">
    <location>
        <begin position="32"/>
        <end position="42"/>
    </location>
</feature>
<evidence type="ECO:0000256" key="17">
    <source>
        <dbReference type="SAM" id="MobiDB-lite"/>
    </source>
</evidence>
<dbReference type="SMART" id="SM00487">
    <property type="entry name" value="DEXDc"/>
    <property type="match status" value="1"/>
</dbReference>
<comment type="similarity">
    <text evidence="3">Belongs to the SNF2/RAD54 helicase family.</text>
</comment>
<evidence type="ECO:0000256" key="10">
    <source>
        <dbReference type="ARBA" id="ARBA00022833"/>
    </source>
</evidence>
<dbReference type="PROSITE" id="PS51194">
    <property type="entry name" value="HELICASE_CTER"/>
    <property type="match status" value="1"/>
</dbReference>
<dbReference type="Gene3D" id="3.40.50.300">
    <property type="entry name" value="P-loop containing nucleotide triphosphate hydrolases"/>
    <property type="match status" value="1"/>
</dbReference>
<feature type="region of interest" description="Disordered" evidence="17">
    <location>
        <begin position="579"/>
        <end position="643"/>
    </location>
</feature>
<dbReference type="Pfam" id="PF00176">
    <property type="entry name" value="SNF2-rel_dom"/>
    <property type="match status" value="1"/>
</dbReference>
<dbReference type="GO" id="GO:0004386">
    <property type="term" value="F:helicase activity"/>
    <property type="evidence" value="ECO:0007669"/>
    <property type="project" value="UniProtKB-KW"/>
</dbReference>
<dbReference type="InterPro" id="IPR025766">
    <property type="entry name" value="ADD"/>
</dbReference>
<evidence type="ECO:0000256" key="2">
    <source>
        <dbReference type="ARBA" id="ARBA00004574"/>
    </source>
</evidence>
<reference evidence="21 22" key="1">
    <citation type="journal article" date="2024" name="Science">
        <title>Giant polyketide synthase enzymes in the biosynthesis of giant marine polyether toxins.</title>
        <authorList>
            <person name="Fallon T.R."/>
            <person name="Shende V.V."/>
            <person name="Wierzbicki I.H."/>
            <person name="Pendleton A.L."/>
            <person name="Watervoot N.F."/>
            <person name="Auber R.P."/>
            <person name="Gonzalez D.J."/>
            <person name="Wisecaver J.H."/>
            <person name="Moore B.S."/>
        </authorList>
    </citation>
    <scope>NUCLEOTIDE SEQUENCE [LARGE SCALE GENOMIC DNA]</scope>
    <source>
        <strain evidence="21 22">12B1</strain>
    </source>
</reference>
<gene>
    <name evidence="21" type="ORF">AB1Y20_020369</name>
</gene>
<evidence type="ECO:0000313" key="21">
    <source>
        <dbReference type="EMBL" id="KAL1525513.1"/>
    </source>
</evidence>
<keyword evidence="11" id="KW-0067">ATP-binding</keyword>
<dbReference type="SUPFAM" id="SSF52540">
    <property type="entry name" value="P-loop containing nucleoside triphosphate hydrolases"/>
    <property type="match status" value="2"/>
</dbReference>
<dbReference type="Proteomes" id="UP001515480">
    <property type="component" value="Unassembled WGS sequence"/>
</dbReference>
<evidence type="ECO:0000256" key="16">
    <source>
        <dbReference type="SAM" id="Coils"/>
    </source>
</evidence>
<evidence type="ECO:0000259" key="20">
    <source>
        <dbReference type="PROSITE" id="PS51533"/>
    </source>
</evidence>
<evidence type="ECO:0000256" key="4">
    <source>
        <dbReference type="ARBA" id="ARBA00022454"/>
    </source>
</evidence>
<evidence type="ECO:0000256" key="14">
    <source>
        <dbReference type="ARBA" id="ARBA00023242"/>
    </source>
</evidence>
<sequence length="1496" mass="167658">MRRTGAAPEWRDANVDAAPAKIPRRVVPTPVPLNSTGTVQSEAPSSAPPARSPSPADPMDTEQRSVDEEEGSESEHLDLDDRESRDKMLMNLSDEEKQALVDQMLEAMGAVDHYAEMLEGGPPDRPLGKKCEAVCDARIQVEKESLEDLVTEMREEGLPMSGPEFEQALTERSAEWREEYEDLLQEEYDKALERSTQLQEDVEAAGMSVAAVNKVFRENEKTVWADGSLSENEGKGEKCEACGRGGAFPFEPREHESAPDAVESGISNEARGSGPILCYVCSAEKELKARAPVKVKHGRVMECGASGFTGWTEGLRRTNDSSTLRKMYSFKRPSEVEAFEKELAVDEAGEVDELESDEEGGKPGTLSDGGLSDASSESEQPLVYGSRRYRRRLQESWEAEGDEYVTRKWRTKKDKAERHCPLATCTACGHPFFECVQVYEHPTLRVALCSYCFRKQSSATDGEAAMESGDAGRCEWCAELEADDASFELFGCDEKGWPSPRVPCLTALATPRIPPDDVAVCAALRSCTRWFCTDCISRNLGGTTAVERVRAASPWACFACDSSPLSQLRETYAKLHEARERAKLKAERASHKKRGARSSRDRPPAPRHEPFAPPKPRKQREEEEEEEEGGSPPLVLREERQDSEGNHITAVSVLGRLAAKLKPHQVDGIRFMWSACMGDDMRKQQEHGVVLAHSMGLGKTLSVCVFVHTILRRAFDTHGNPYIRYRKGCPPAPPKDGQRVDPPNALILVPKAVATQWEREFRKWIGNDDKLRVSIMGTSSQLQQLRMWKYMGGVLIMNHDTFWRLAAPNNQRGSRQGKAAAPLQTDDNLAEFETLLLSPGPDVIVIDEAHRIKNDTTSLSRVLMRVRTQRRILLTGTPLQNNLLEYFHMVNYVKPGYLGDEKRFKQLYEERIQLGQTRDGAAIADRRSQMNRRVWALSQKLDQLVQRKGYDILQAELPRRLELVITVRLTEIQRHLYNIALKRVPDDIRGGKLFHKTHELRRVFNHPSILVVHANSPKQQKSAVAAADADEEEVDNTFDLSAWWHSVWPTNMLTPDEIFLASLSGKMVVMLEILKQAALAEEKVLLFSQSLETLTVIENVLQRAPSPRSCATGCWQKGLDYLRFDGLTSAEERDMMMTSFNDPALRIRLFLISTKAGGQGLNLAAASRVILFDASWNPSNDTQAVYRAYRYGQTRPVVVYRLIAEGFEQCMYRQQVVKLQLAGRVLDDQTLEATYTEKELKDLWQPVLLAPGAPPLEMPSLASSDLELSWMRQLVTPGSPFTHWVAAVEDHQMSLENMEESLTSRDKEDAANEFVRDMNALSREEAVCFKCHTPDKLITFDTLELKCKSCGASTMLPPAAPLVKRPDGPGHLMFEMHGEQSDPETGLLKRSILSEGGIYQLQWREVAPNVQLGPDENWKDPKKPFRRGSTISKRNLSSEKQYQMRVRARPKACICGKQANEHLECAAANICVWTPWSQPSVLATPQAAQATAAPVM</sequence>
<dbReference type="EMBL" id="JBGBPQ010000004">
    <property type="protein sequence ID" value="KAL1525513.1"/>
    <property type="molecule type" value="Genomic_DNA"/>
</dbReference>
<evidence type="ECO:0000256" key="9">
    <source>
        <dbReference type="ARBA" id="ARBA00022806"/>
    </source>
</evidence>
<dbReference type="InterPro" id="IPR049730">
    <property type="entry name" value="SNF2/RAD54-like_C"/>
</dbReference>
<dbReference type="PROSITE" id="PS51533">
    <property type="entry name" value="ADD"/>
    <property type="match status" value="1"/>
</dbReference>
<dbReference type="SMART" id="SM00490">
    <property type="entry name" value="HELICc"/>
    <property type="match status" value="1"/>
</dbReference>
<feature type="compositionally biased region" description="Basic and acidic residues" evidence="17">
    <location>
        <begin position="73"/>
        <end position="95"/>
    </location>
</feature>
<keyword evidence="9" id="KW-0347">Helicase</keyword>
<dbReference type="Gene3D" id="3.40.50.10810">
    <property type="entry name" value="Tandem AAA-ATPase domain"/>
    <property type="match status" value="1"/>
</dbReference>
<evidence type="ECO:0000256" key="15">
    <source>
        <dbReference type="ARBA" id="ARBA00031106"/>
    </source>
</evidence>
<feature type="compositionally biased region" description="Pro residues" evidence="17">
    <location>
        <begin position="46"/>
        <end position="56"/>
    </location>
</feature>
<dbReference type="InterPro" id="IPR000330">
    <property type="entry name" value="SNF2_N"/>
</dbReference>
<organism evidence="21 22">
    <name type="scientific">Prymnesium parvum</name>
    <name type="common">Toxic golden alga</name>
    <dbReference type="NCBI Taxonomy" id="97485"/>
    <lineage>
        <taxon>Eukaryota</taxon>
        <taxon>Haptista</taxon>
        <taxon>Haptophyta</taxon>
        <taxon>Prymnesiophyceae</taxon>
        <taxon>Prymnesiales</taxon>
        <taxon>Prymnesiaceae</taxon>
        <taxon>Prymnesium</taxon>
    </lineage>
</organism>
<comment type="subcellular location">
    <subcellularLocation>
        <location evidence="2">Chromosome</location>
        <location evidence="2">Telomere</location>
    </subcellularLocation>
    <subcellularLocation>
        <location evidence="1">Nucleus</location>
    </subcellularLocation>
</comment>
<feature type="compositionally biased region" description="Basic and acidic residues" evidence="17">
    <location>
        <begin position="579"/>
        <end position="589"/>
    </location>
</feature>
<evidence type="ECO:0000313" key="22">
    <source>
        <dbReference type="Proteomes" id="UP001515480"/>
    </source>
</evidence>
<dbReference type="GO" id="GO:0005524">
    <property type="term" value="F:ATP binding"/>
    <property type="evidence" value="ECO:0007669"/>
    <property type="project" value="UniProtKB-KW"/>
</dbReference>
<dbReference type="PANTHER" id="PTHR45797">
    <property type="entry name" value="RAD54-LIKE"/>
    <property type="match status" value="1"/>
</dbReference>
<keyword evidence="8" id="KW-0378">Hydrolase</keyword>
<keyword evidence="16" id="KW-0175">Coiled coil</keyword>
<protein>
    <recommendedName>
        <fullName evidence="15">ATP-dependent helicase ATRX</fullName>
    </recommendedName>
</protein>
<keyword evidence="6" id="KW-0547">Nucleotide-binding</keyword>
<dbReference type="InterPro" id="IPR044574">
    <property type="entry name" value="ARIP4-like"/>
</dbReference>
<keyword evidence="22" id="KW-1185">Reference proteome</keyword>
<evidence type="ECO:0000256" key="5">
    <source>
        <dbReference type="ARBA" id="ARBA00022723"/>
    </source>
</evidence>
<evidence type="ECO:0000259" key="18">
    <source>
        <dbReference type="PROSITE" id="PS51192"/>
    </source>
</evidence>
<dbReference type="InterPro" id="IPR038718">
    <property type="entry name" value="SNF2-like_sf"/>
</dbReference>
<comment type="caution">
    <text evidence="21">The sequence shown here is derived from an EMBL/GenBank/DDBJ whole genome shotgun (WGS) entry which is preliminary data.</text>
</comment>
<accession>A0AB34JT74</accession>
<feature type="region of interest" description="Disordered" evidence="17">
    <location>
        <begin position="347"/>
        <end position="381"/>
    </location>
</feature>
<dbReference type="GO" id="GO:0000781">
    <property type="term" value="C:chromosome, telomeric region"/>
    <property type="evidence" value="ECO:0007669"/>
    <property type="project" value="UniProtKB-SubCell"/>
</dbReference>
<evidence type="ECO:0000256" key="6">
    <source>
        <dbReference type="ARBA" id="ARBA00022741"/>
    </source>
</evidence>
<dbReference type="InterPro" id="IPR001650">
    <property type="entry name" value="Helicase_C-like"/>
</dbReference>
<keyword evidence="10" id="KW-0862">Zinc</keyword>
<dbReference type="GO" id="GO:0016887">
    <property type="term" value="F:ATP hydrolysis activity"/>
    <property type="evidence" value="ECO:0007669"/>
    <property type="project" value="InterPro"/>
</dbReference>
<name>A0AB34JT74_PRYPA</name>
<dbReference type="PROSITE" id="PS51192">
    <property type="entry name" value="HELICASE_ATP_BIND_1"/>
    <property type="match status" value="1"/>
</dbReference>
<feature type="compositionally biased region" description="Acidic residues" evidence="17">
    <location>
        <begin position="347"/>
        <end position="358"/>
    </location>
</feature>
<keyword evidence="13" id="KW-0238">DNA-binding</keyword>
<feature type="domain" description="PHD-type" evidence="20">
    <location>
        <begin position="413"/>
        <end position="588"/>
    </location>
</feature>
<evidence type="ECO:0000256" key="11">
    <source>
        <dbReference type="ARBA" id="ARBA00022840"/>
    </source>
</evidence>
<evidence type="ECO:0000256" key="12">
    <source>
        <dbReference type="ARBA" id="ARBA00022895"/>
    </source>
</evidence>
<dbReference type="GO" id="GO:0008270">
    <property type="term" value="F:zinc ion binding"/>
    <property type="evidence" value="ECO:0007669"/>
    <property type="project" value="UniProtKB-KW"/>
</dbReference>
<feature type="compositionally biased region" description="Basic and acidic residues" evidence="17">
    <location>
        <begin position="598"/>
        <end position="610"/>
    </location>
</feature>
<keyword evidence="12" id="KW-0779">Telomere</keyword>
<keyword evidence="4" id="KW-0158">Chromosome</keyword>
<feature type="domain" description="Helicase ATP-binding" evidence="18">
    <location>
        <begin position="680"/>
        <end position="896"/>
    </location>
</feature>
<keyword evidence="7" id="KW-0863">Zinc-finger</keyword>
<evidence type="ECO:0000256" key="1">
    <source>
        <dbReference type="ARBA" id="ARBA00004123"/>
    </source>
</evidence>
<dbReference type="GO" id="GO:0003677">
    <property type="term" value="F:DNA binding"/>
    <property type="evidence" value="ECO:0007669"/>
    <property type="project" value="UniProtKB-KW"/>
</dbReference>
<dbReference type="CDD" id="cd18793">
    <property type="entry name" value="SF2_C_SNF"/>
    <property type="match status" value="1"/>
</dbReference>
<feature type="region of interest" description="Disordered" evidence="17">
    <location>
        <begin position="1"/>
        <end position="95"/>
    </location>
</feature>
<feature type="domain" description="Helicase C-terminal" evidence="19">
    <location>
        <begin position="1073"/>
        <end position="1239"/>
    </location>
</feature>
<evidence type="ECO:0000259" key="19">
    <source>
        <dbReference type="PROSITE" id="PS51194"/>
    </source>
</evidence>
<evidence type="ECO:0000256" key="8">
    <source>
        <dbReference type="ARBA" id="ARBA00022801"/>
    </source>
</evidence>
<evidence type="ECO:0000256" key="3">
    <source>
        <dbReference type="ARBA" id="ARBA00007025"/>
    </source>
</evidence>
<feature type="coiled-coil region" evidence="16">
    <location>
        <begin position="166"/>
        <end position="201"/>
    </location>
</feature>
<evidence type="ECO:0000256" key="13">
    <source>
        <dbReference type="ARBA" id="ARBA00023125"/>
    </source>
</evidence>
<proteinExistence type="inferred from homology"/>
<dbReference type="InterPro" id="IPR027417">
    <property type="entry name" value="P-loop_NTPase"/>
</dbReference>
<evidence type="ECO:0000256" key="7">
    <source>
        <dbReference type="ARBA" id="ARBA00022771"/>
    </source>
</evidence>
<dbReference type="GO" id="GO:0005634">
    <property type="term" value="C:nucleus"/>
    <property type="evidence" value="ECO:0007669"/>
    <property type="project" value="UniProtKB-SubCell"/>
</dbReference>
<keyword evidence="14" id="KW-0539">Nucleus</keyword>
<dbReference type="InterPro" id="IPR014001">
    <property type="entry name" value="Helicase_ATP-bd"/>
</dbReference>
<dbReference type="Pfam" id="PF00271">
    <property type="entry name" value="Helicase_C"/>
    <property type="match status" value="1"/>
</dbReference>